<name>A0ACC3DA48_9PEZI</name>
<evidence type="ECO:0000313" key="1">
    <source>
        <dbReference type="EMBL" id="KAK3064014.1"/>
    </source>
</evidence>
<proteinExistence type="predicted"/>
<gene>
    <name evidence="1" type="ORF">LTS18_010944</name>
</gene>
<sequence>MAQLLAELQPRVGLQDQITIRDTLSQVEDSSPQAPSSQTGPNTTRAISGPDSPYGEDEIGAEVGSNESVDNVDEDLGKNEHTRATGFMGKSSDTQWLRRMREEIRTAPQEDARAGRPYGPSGDSTKAATERLKASRQRRGTRNASEGDPLHESNYHMDDEDVPISQDIDIGVLPDYAEGARLYEMFLESCHDHFPITGRKYFGDQLVKCLQANRDDTSRPSLPPMWRVTINIVFAIGAKYASLSGHTQNHDEHVVYYTRARWVGIKGDFFIEHPNYQKIQVAVLLGFYFLTLGHVSRAWQITGYAVRASYTLGLHARNEDESLDLQQRELRVRLWWSVYLMERLLDSITGRPTSIPENVCSAPLPLPFDEDELQTEKGKDAVKQFNEETPVRTLLQHEIDPSFIRRRTPARPTEVYLQRRVLLAALTQHTLEQMYSPEAMTKSWHETQNTIKDLLRRLNEWRDTLPDGLNFRKRPNGLVHPRLIRNLAFFYYSCRIIITRPCLCRLNRRIDKQSDASARFNVEVAEDCVHTAEAVADLITDDMGRCEVFRTGPWYCQIQLLMQALSILMLELSFQCVHMKKNETADVQRNIKKLIATLRMLSINHKPAERAWRIALEMMEKAAPSLEFDMSDVKRYPPSGLSPSSTPIPATTSAPTSRATHWTDGIPNFAPAPSNTAFADQNEDDVMWAAQPFYNPFSQFLQMQPQPYNSTQAAPFDPFVIPSSASSGSAYYGFNTPHGTSSAMDSSHMGVDTAYDEFGLVNSGLSQDVDAGARQTWSGNGGGWMQSGLGSGGYGW</sequence>
<dbReference type="EMBL" id="JAWDJW010006644">
    <property type="protein sequence ID" value="KAK3064014.1"/>
    <property type="molecule type" value="Genomic_DNA"/>
</dbReference>
<accession>A0ACC3DA48</accession>
<dbReference type="Proteomes" id="UP001186974">
    <property type="component" value="Unassembled WGS sequence"/>
</dbReference>
<evidence type="ECO:0000313" key="2">
    <source>
        <dbReference type="Proteomes" id="UP001186974"/>
    </source>
</evidence>
<keyword evidence="2" id="KW-1185">Reference proteome</keyword>
<organism evidence="1 2">
    <name type="scientific">Coniosporium uncinatum</name>
    <dbReference type="NCBI Taxonomy" id="93489"/>
    <lineage>
        <taxon>Eukaryota</taxon>
        <taxon>Fungi</taxon>
        <taxon>Dikarya</taxon>
        <taxon>Ascomycota</taxon>
        <taxon>Pezizomycotina</taxon>
        <taxon>Dothideomycetes</taxon>
        <taxon>Dothideomycetes incertae sedis</taxon>
        <taxon>Coniosporium</taxon>
    </lineage>
</organism>
<protein>
    <submittedName>
        <fullName evidence="1">Uncharacterized protein</fullName>
    </submittedName>
</protein>
<reference evidence="1" key="1">
    <citation type="submission" date="2024-09" db="EMBL/GenBank/DDBJ databases">
        <title>Black Yeasts Isolated from many extreme environments.</title>
        <authorList>
            <person name="Coleine C."/>
            <person name="Stajich J.E."/>
            <person name="Selbmann L."/>
        </authorList>
    </citation>
    <scope>NUCLEOTIDE SEQUENCE</scope>
    <source>
        <strain evidence="1">CCFEE 5737</strain>
    </source>
</reference>
<comment type="caution">
    <text evidence="1">The sequence shown here is derived from an EMBL/GenBank/DDBJ whole genome shotgun (WGS) entry which is preliminary data.</text>
</comment>